<evidence type="ECO:0000313" key="2">
    <source>
        <dbReference type="Proteomes" id="UP001630127"/>
    </source>
</evidence>
<keyword evidence="2" id="KW-1185">Reference proteome</keyword>
<organism evidence="1 2">
    <name type="scientific">Cinchona calisaya</name>
    <dbReference type="NCBI Taxonomy" id="153742"/>
    <lineage>
        <taxon>Eukaryota</taxon>
        <taxon>Viridiplantae</taxon>
        <taxon>Streptophyta</taxon>
        <taxon>Embryophyta</taxon>
        <taxon>Tracheophyta</taxon>
        <taxon>Spermatophyta</taxon>
        <taxon>Magnoliopsida</taxon>
        <taxon>eudicotyledons</taxon>
        <taxon>Gunneridae</taxon>
        <taxon>Pentapetalae</taxon>
        <taxon>asterids</taxon>
        <taxon>lamiids</taxon>
        <taxon>Gentianales</taxon>
        <taxon>Rubiaceae</taxon>
        <taxon>Cinchonoideae</taxon>
        <taxon>Cinchoneae</taxon>
        <taxon>Cinchona</taxon>
    </lineage>
</organism>
<protein>
    <submittedName>
        <fullName evidence="1">Uncharacterized protein</fullName>
    </submittedName>
</protein>
<sequence length="147" mass="17260">MAGGLVEKGCRKRIGDRKSLNIWKDKQIQEFNEGGTRTKQPANYSMLLGMNLKYELKHFVWKCLCNILTVKSVPQKRIDSVDPLGTCCDEAVETLEHLFLIYPLAQELKRIFLIQWEGLNKFRENFWDWWSVLRRRTARAKGENISL</sequence>
<dbReference type="EMBL" id="JBJUIK010000004">
    <property type="protein sequence ID" value="KAL3529148.1"/>
    <property type="molecule type" value="Genomic_DNA"/>
</dbReference>
<gene>
    <name evidence="1" type="ORF">ACH5RR_008470</name>
</gene>
<dbReference type="AlphaFoldDB" id="A0ABD3ADC4"/>
<proteinExistence type="predicted"/>
<evidence type="ECO:0000313" key="1">
    <source>
        <dbReference type="EMBL" id="KAL3529148.1"/>
    </source>
</evidence>
<name>A0ABD3ADC4_9GENT</name>
<comment type="caution">
    <text evidence="1">The sequence shown here is derived from an EMBL/GenBank/DDBJ whole genome shotgun (WGS) entry which is preliminary data.</text>
</comment>
<accession>A0ABD3ADC4</accession>
<reference evidence="1 2" key="1">
    <citation type="submission" date="2024-11" db="EMBL/GenBank/DDBJ databases">
        <title>A near-complete genome assembly of Cinchona calisaya.</title>
        <authorList>
            <person name="Lian D.C."/>
            <person name="Zhao X.W."/>
            <person name="Wei L."/>
        </authorList>
    </citation>
    <scope>NUCLEOTIDE SEQUENCE [LARGE SCALE GENOMIC DNA]</scope>
    <source>
        <tissue evidence="1">Nenye</tissue>
    </source>
</reference>
<dbReference type="Proteomes" id="UP001630127">
    <property type="component" value="Unassembled WGS sequence"/>
</dbReference>